<dbReference type="PROSITE" id="PS50600">
    <property type="entry name" value="ULP_PROTEASE"/>
    <property type="match status" value="1"/>
</dbReference>
<evidence type="ECO:0000256" key="3">
    <source>
        <dbReference type="ARBA" id="ARBA00022670"/>
    </source>
</evidence>
<keyword evidence="3" id="KW-0645">Protease</keyword>
<sequence length="144" mass="16967">VKRWTKKAEIFNKKFIVIPVNESYHWYLAVIYNPRATLDRARAARFRHYRQLQASLLDLGVLTIRTWIITFDSMGSRHPSVATNLQRWLQCEAKDKLGEDADFASVPYLEGKCLEQPNFYDCGLYLIHFAKQLLRNSEEVLRFI</sequence>
<dbReference type="Pfam" id="PF02902">
    <property type="entry name" value="Peptidase_C48"/>
    <property type="match status" value="1"/>
</dbReference>
<protein>
    <submittedName>
        <fullName evidence="7">Cysteine proteinase</fullName>
    </submittedName>
</protein>
<dbReference type="PANTHER" id="PTHR46896:SF3">
    <property type="entry name" value="FI06413P-RELATED"/>
    <property type="match status" value="1"/>
</dbReference>
<organism evidence="7 8">
    <name type="scientific">Cutaneotrichosporon oleaginosum</name>
    <dbReference type="NCBI Taxonomy" id="879819"/>
    <lineage>
        <taxon>Eukaryota</taxon>
        <taxon>Fungi</taxon>
        <taxon>Dikarya</taxon>
        <taxon>Basidiomycota</taxon>
        <taxon>Agaricomycotina</taxon>
        <taxon>Tremellomycetes</taxon>
        <taxon>Trichosporonales</taxon>
        <taxon>Trichosporonaceae</taxon>
        <taxon>Cutaneotrichosporon</taxon>
    </lineage>
</organism>
<evidence type="ECO:0000256" key="5">
    <source>
        <dbReference type="ARBA" id="ARBA00022801"/>
    </source>
</evidence>
<accession>A0A0J0XSR4</accession>
<evidence type="ECO:0000259" key="6">
    <source>
        <dbReference type="PROSITE" id="PS50600"/>
    </source>
</evidence>
<dbReference type="EMBL" id="KQ087189">
    <property type="protein sequence ID" value="KLT44112.1"/>
    <property type="molecule type" value="Genomic_DNA"/>
</dbReference>
<dbReference type="PANTHER" id="PTHR46896">
    <property type="entry name" value="SENTRIN-SPECIFIC PROTEASE"/>
    <property type="match status" value="1"/>
</dbReference>
<keyword evidence="4" id="KW-0833">Ubl conjugation pathway</keyword>
<keyword evidence="8" id="KW-1185">Reference proteome</keyword>
<evidence type="ECO:0000256" key="1">
    <source>
        <dbReference type="ARBA" id="ARBA00005234"/>
    </source>
</evidence>
<feature type="non-terminal residue" evidence="7">
    <location>
        <position position="144"/>
    </location>
</feature>
<dbReference type="GO" id="GO:0005634">
    <property type="term" value="C:nucleus"/>
    <property type="evidence" value="ECO:0007669"/>
    <property type="project" value="TreeGrafter"/>
</dbReference>
<evidence type="ECO:0000313" key="8">
    <source>
        <dbReference type="Proteomes" id="UP000053611"/>
    </source>
</evidence>
<dbReference type="AlphaFoldDB" id="A0A0J0XSR4"/>
<comment type="similarity">
    <text evidence="1">Belongs to the peptidase C48 family.</text>
</comment>
<gene>
    <name evidence="7" type="ORF">CC85DRAFT_223278</name>
</gene>
<dbReference type="GO" id="GO:0016926">
    <property type="term" value="P:protein desumoylation"/>
    <property type="evidence" value="ECO:0007669"/>
    <property type="project" value="TreeGrafter"/>
</dbReference>
<dbReference type="GeneID" id="28980568"/>
<keyword evidence="2" id="KW-0597">Phosphoprotein</keyword>
<dbReference type="OrthoDB" id="442460at2759"/>
<dbReference type="Proteomes" id="UP000053611">
    <property type="component" value="Unassembled WGS sequence"/>
</dbReference>
<dbReference type="GO" id="GO:0005737">
    <property type="term" value="C:cytoplasm"/>
    <property type="evidence" value="ECO:0007669"/>
    <property type="project" value="TreeGrafter"/>
</dbReference>
<dbReference type="Gene3D" id="3.40.395.10">
    <property type="entry name" value="Adenoviral Proteinase, Chain A"/>
    <property type="match status" value="1"/>
</dbReference>
<reference evidence="7 8" key="1">
    <citation type="submission" date="2015-03" db="EMBL/GenBank/DDBJ databases">
        <title>Genomics and transcriptomics of the oil-accumulating basidiomycete yeast T. oleaginosus allow insights into substrate utilization and the diverse evolutionary trajectories of mating systems in fungi.</title>
        <authorList>
            <consortium name="DOE Joint Genome Institute"/>
            <person name="Kourist R."/>
            <person name="Kracht O."/>
            <person name="Bracharz F."/>
            <person name="Lipzen A."/>
            <person name="Nolan M."/>
            <person name="Ohm R."/>
            <person name="Grigoriev I."/>
            <person name="Sun S."/>
            <person name="Heitman J."/>
            <person name="Bruck T."/>
            <person name="Nowrousian M."/>
        </authorList>
    </citation>
    <scope>NUCLEOTIDE SEQUENCE [LARGE SCALE GENOMIC DNA]</scope>
    <source>
        <strain evidence="7 8">IBC0246</strain>
    </source>
</reference>
<dbReference type="InterPro" id="IPR051947">
    <property type="entry name" value="Sentrin-specific_protease"/>
</dbReference>
<proteinExistence type="inferred from homology"/>
<dbReference type="InterPro" id="IPR003653">
    <property type="entry name" value="Peptidase_C48_C"/>
</dbReference>
<feature type="non-terminal residue" evidence="7">
    <location>
        <position position="1"/>
    </location>
</feature>
<keyword evidence="5" id="KW-0378">Hydrolase</keyword>
<evidence type="ECO:0000256" key="2">
    <source>
        <dbReference type="ARBA" id="ARBA00022553"/>
    </source>
</evidence>
<name>A0A0J0XSR4_9TREE</name>
<dbReference type="SUPFAM" id="SSF54001">
    <property type="entry name" value="Cysteine proteinases"/>
    <property type="match status" value="1"/>
</dbReference>
<feature type="domain" description="Ubiquitin-like protease family profile" evidence="6">
    <location>
        <begin position="1"/>
        <end position="133"/>
    </location>
</feature>
<dbReference type="GO" id="GO:0070139">
    <property type="term" value="F:SUMO-specific endopeptidase activity"/>
    <property type="evidence" value="ECO:0007669"/>
    <property type="project" value="TreeGrafter"/>
</dbReference>
<dbReference type="STRING" id="879819.A0A0J0XSR4"/>
<dbReference type="InterPro" id="IPR038765">
    <property type="entry name" value="Papain-like_cys_pep_sf"/>
</dbReference>
<evidence type="ECO:0000313" key="7">
    <source>
        <dbReference type="EMBL" id="KLT44112.1"/>
    </source>
</evidence>
<dbReference type="GO" id="GO:0006508">
    <property type="term" value="P:proteolysis"/>
    <property type="evidence" value="ECO:0007669"/>
    <property type="project" value="UniProtKB-KW"/>
</dbReference>
<evidence type="ECO:0000256" key="4">
    <source>
        <dbReference type="ARBA" id="ARBA00022786"/>
    </source>
</evidence>